<evidence type="ECO:0000313" key="1">
    <source>
        <dbReference type="EMBL" id="GAH17302.1"/>
    </source>
</evidence>
<gene>
    <name evidence="1" type="ORF">S01H4_55115</name>
</gene>
<sequence length="249" mass="27170">TYPFFGTPAAPLLELVVSPYPSIPTNMAFQASPLPATNRFASAGDDSVLFKANASLTQGVSADFAQFPSLQIAANQKDMFYANHIYISVHLMGVPSTAYDNIALSFMFVLESKNVSSLEHGIGVLAESHNAMCALLMENGHMINLATLRGNVFPMWRFGGIRAEHMITPIAANAYFLPINTRDAETMTTTAGIRQAVSDARQMSAFDAPFGDRRPNWLRMHLNAGVVAGPLRDQWPPIKHADNGNVRML</sequence>
<protein>
    <submittedName>
        <fullName evidence="1">Uncharacterized protein</fullName>
    </submittedName>
</protein>
<dbReference type="EMBL" id="BART01031777">
    <property type="protein sequence ID" value="GAH17302.1"/>
    <property type="molecule type" value="Genomic_DNA"/>
</dbReference>
<proteinExistence type="predicted"/>
<name>X1DAM2_9ZZZZ</name>
<accession>X1DAM2</accession>
<organism evidence="1">
    <name type="scientific">marine sediment metagenome</name>
    <dbReference type="NCBI Taxonomy" id="412755"/>
    <lineage>
        <taxon>unclassified sequences</taxon>
        <taxon>metagenomes</taxon>
        <taxon>ecological metagenomes</taxon>
    </lineage>
</organism>
<dbReference type="AlphaFoldDB" id="X1DAM2"/>
<comment type="caution">
    <text evidence="1">The sequence shown here is derived from an EMBL/GenBank/DDBJ whole genome shotgun (WGS) entry which is preliminary data.</text>
</comment>
<reference evidence="1" key="1">
    <citation type="journal article" date="2014" name="Front. Microbiol.">
        <title>High frequency of phylogenetically diverse reductive dehalogenase-homologous genes in deep subseafloor sedimentary metagenomes.</title>
        <authorList>
            <person name="Kawai M."/>
            <person name="Futagami T."/>
            <person name="Toyoda A."/>
            <person name="Takaki Y."/>
            <person name="Nishi S."/>
            <person name="Hori S."/>
            <person name="Arai W."/>
            <person name="Tsubouchi T."/>
            <person name="Morono Y."/>
            <person name="Uchiyama I."/>
            <person name="Ito T."/>
            <person name="Fujiyama A."/>
            <person name="Inagaki F."/>
            <person name="Takami H."/>
        </authorList>
    </citation>
    <scope>NUCLEOTIDE SEQUENCE</scope>
    <source>
        <strain evidence="1">Expedition CK06-06</strain>
    </source>
</reference>
<feature type="non-terminal residue" evidence="1">
    <location>
        <position position="1"/>
    </location>
</feature>